<proteinExistence type="inferred from homology"/>
<evidence type="ECO:0000256" key="6">
    <source>
        <dbReference type="ARBA" id="ARBA00023136"/>
    </source>
</evidence>
<dbReference type="EC" id="2.3.1.225" evidence="8"/>
<dbReference type="GO" id="GO:0019706">
    <property type="term" value="F:protein-cysteine S-palmitoyltransferase activity"/>
    <property type="evidence" value="ECO:0007669"/>
    <property type="project" value="UniProtKB-EC"/>
</dbReference>
<feature type="transmembrane region" description="Helical" evidence="8">
    <location>
        <begin position="388"/>
        <end position="412"/>
    </location>
</feature>
<keyword evidence="5 7" id="KW-0040">ANK repeat</keyword>
<dbReference type="SMART" id="SM00248">
    <property type="entry name" value="ANK"/>
    <property type="match status" value="5"/>
</dbReference>
<comment type="domain">
    <text evidence="8">The DHHC domain is required for palmitoyltransferase activity.</text>
</comment>
<comment type="caution">
    <text evidence="10">The sequence shown here is derived from an EMBL/GenBank/DDBJ whole genome shotgun (WGS) entry which is preliminary data.</text>
</comment>
<dbReference type="Pfam" id="PF01529">
    <property type="entry name" value="DHHC"/>
    <property type="match status" value="1"/>
</dbReference>
<keyword evidence="6 8" id="KW-0472">Membrane</keyword>
<dbReference type="GO" id="GO:0005634">
    <property type="term" value="C:nucleus"/>
    <property type="evidence" value="ECO:0007669"/>
    <property type="project" value="TreeGrafter"/>
</dbReference>
<sequence length="546" mass="63919">MFNEAYDLKADLNICMQTLNSEKFRELLNLARIDLYKLTDHLGFNIFHDIASCIIKEEKLAEYLEILKKAFVERYPDDWQTMILPMLNSQAVHDRNSPLHCAILNNRKKIIEEFIKLGSNFRLKNVHGQNVMHLSVIAGNIQLLAYFKYKHGMPINELDNDGKSLLHLAISNNNEYILSLLLTWIDDLEIKDKEGRTPLHAAVLSREYYLVRSLLVAGAKRKARDNSGVTPLDLAIQNGAFELIRMLKEPLVICKLNPCQSPLKPMEKTFSAYILYIFIFVSRYGLVFYFMLPHYPVHVIIISCIIFIMSFLSFFLVSCMNPGYLYQKPDQDLLTLYEKIHPEFLCPKCIVKRTRTTKHCQHCGRCVDRYDHHCPWIRNCVGRKNYRVFIWFITICLIDFTYHIVISLLEFFKVFHSEFKSFESNSEFHSAATLMICIINFICMLFIIPVVYIQYTNILRKTTTHERFAYHKENRSTFISIDITNMPSASETTERASIAMKEANEFENFQKMRKDSKISCWKRFKKRKSSNLSLSTVIEKSLINDM</sequence>
<name>A0AAU9KC50_9CILI</name>
<dbReference type="SUPFAM" id="SSF48403">
    <property type="entry name" value="Ankyrin repeat"/>
    <property type="match status" value="1"/>
</dbReference>
<dbReference type="PROSITE" id="PS50297">
    <property type="entry name" value="ANK_REP_REGION"/>
    <property type="match status" value="1"/>
</dbReference>
<keyword evidence="2 8" id="KW-0812">Transmembrane</keyword>
<comment type="catalytic activity">
    <reaction evidence="8">
        <text>L-cysteinyl-[protein] + hexadecanoyl-CoA = S-hexadecanoyl-L-cysteinyl-[protein] + CoA</text>
        <dbReference type="Rhea" id="RHEA:36683"/>
        <dbReference type="Rhea" id="RHEA-COMP:10131"/>
        <dbReference type="Rhea" id="RHEA-COMP:11032"/>
        <dbReference type="ChEBI" id="CHEBI:29950"/>
        <dbReference type="ChEBI" id="CHEBI:57287"/>
        <dbReference type="ChEBI" id="CHEBI:57379"/>
        <dbReference type="ChEBI" id="CHEBI:74151"/>
        <dbReference type="EC" id="2.3.1.225"/>
    </reaction>
</comment>
<feature type="repeat" description="ANK" evidence="7">
    <location>
        <begin position="161"/>
        <end position="193"/>
    </location>
</feature>
<evidence type="ECO:0000256" key="1">
    <source>
        <dbReference type="ARBA" id="ARBA00004141"/>
    </source>
</evidence>
<keyword evidence="4 8" id="KW-1133">Transmembrane helix</keyword>
<evidence type="ECO:0000256" key="8">
    <source>
        <dbReference type="RuleBase" id="RU079119"/>
    </source>
</evidence>
<keyword evidence="8" id="KW-0808">Transferase</keyword>
<reference evidence="10" key="1">
    <citation type="submission" date="2021-09" db="EMBL/GenBank/DDBJ databases">
        <authorList>
            <consortium name="AG Swart"/>
            <person name="Singh M."/>
            <person name="Singh A."/>
            <person name="Seah K."/>
            <person name="Emmerich C."/>
        </authorList>
    </citation>
    <scope>NUCLEOTIDE SEQUENCE</scope>
    <source>
        <strain evidence="10">ATCC30299</strain>
    </source>
</reference>
<keyword evidence="8" id="KW-0012">Acyltransferase</keyword>
<feature type="transmembrane region" description="Helical" evidence="8">
    <location>
        <begin position="270"/>
        <end position="291"/>
    </location>
</feature>
<dbReference type="AlphaFoldDB" id="A0AAU9KC50"/>
<feature type="transmembrane region" description="Helical" evidence="8">
    <location>
        <begin position="432"/>
        <end position="453"/>
    </location>
</feature>
<dbReference type="InterPro" id="IPR002110">
    <property type="entry name" value="Ankyrin_rpt"/>
</dbReference>
<evidence type="ECO:0000256" key="2">
    <source>
        <dbReference type="ARBA" id="ARBA00022692"/>
    </source>
</evidence>
<evidence type="ECO:0000256" key="4">
    <source>
        <dbReference type="ARBA" id="ARBA00022989"/>
    </source>
</evidence>
<feature type="transmembrane region" description="Helical" evidence="8">
    <location>
        <begin position="297"/>
        <end position="317"/>
    </location>
</feature>
<evidence type="ECO:0000256" key="7">
    <source>
        <dbReference type="PROSITE-ProRule" id="PRU00023"/>
    </source>
</evidence>
<organism evidence="10 11">
    <name type="scientific">Blepharisma stoltei</name>
    <dbReference type="NCBI Taxonomy" id="1481888"/>
    <lineage>
        <taxon>Eukaryota</taxon>
        <taxon>Sar</taxon>
        <taxon>Alveolata</taxon>
        <taxon>Ciliophora</taxon>
        <taxon>Postciliodesmatophora</taxon>
        <taxon>Heterotrichea</taxon>
        <taxon>Heterotrichida</taxon>
        <taxon>Blepharismidae</taxon>
        <taxon>Blepharisma</taxon>
    </lineage>
</organism>
<dbReference type="InterPro" id="IPR036770">
    <property type="entry name" value="Ankyrin_rpt-contain_sf"/>
</dbReference>
<dbReference type="PANTHER" id="PTHR24124:SF14">
    <property type="entry name" value="CHROMOSOME UNDETERMINED SCAFFOLD_25, WHOLE GENOME SHOTGUN SEQUENCE"/>
    <property type="match status" value="1"/>
</dbReference>
<dbReference type="PANTHER" id="PTHR24124">
    <property type="entry name" value="ANKYRIN REPEAT FAMILY A"/>
    <property type="match status" value="1"/>
</dbReference>
<feature type="domain" description="Palmitoyltransferase DHHC" evidence="9">
    <location>
        <begin position="345"/>
        <end position="469"/>
    </location>
</feature>
<dbReference type="Pfam" id="PF12796">
    <property type="entry name" value="Ank_2"/>
    <property type="match status" value="2"/>
</dbReference>
<evidence type="ECO:0000259" key="9">
    <source>
        <dbReference type="Pfam" id="PF01529"/>
    </source>
</evidence>
<comment type="similarity">
    <text evidence="8">Belongs to the DHHC palmitoyltransferase family.</text>
</comment>
<keyword evidence="11" id="KW-1185">Reference proteome</keyword>
<dbReference type="InterPro" id="IPR001594">
    <property type="entry name" value="Palmitoyltrfase_DHHC"/>
</dbReference>
<dbReference type="GO" id="GO:0016020">
    <property type="term" value="C:membrane"/>
    <property type="evidence" value="ECO:0007669"/>
    <property type="project" value="UniProtKB-SubCell"/>
</dbReference>
<evidence type="ECO:0000313" key="10">
    <source>
        <dbReference type="EMBL" id="CAG9334442.1"/>
    </source>
</evidence>
<dbReference type="GO" id="GO:0010468">
    <property type="term" value="P:regulation of gene expression"/>
    <property type="evidence" value="ECO:0007669"/>
    <property type="project" value="TreeGrafter"/>
</dbReference>
<gene>
    <name evidence="10" type="ORF">BSTOLATCC_MIC61058</name>
</gene>
<dbReference type="Gene3D" id="1.25.40.20">
    <property type="entry name" value="Ankyrin repeat-containing domain"/>
    <property type="match status" value="1"/>
</dbReference>
<keyword evidence="3" id="KW-0677">Repeat</keyword>
<evidence type="ECO:0000256" key="3">
    <source>
        <dbReference type="ARBA" id="ARBA00022737"/>
    </source>
</evidence>
<evidence type="ECO:0000313" key="11">
    <source>
        <dbReference type="Proteomes" id="UP001162131"/>
    </source>
</evidence>
<dbReference type="PROSITE" id="PS50088">
    <property type="entry name" value="ANK_REPEAT"/>
    <property type="match status" value="3"/>
</dbReference>
<accession>A0AAU9KC50</accession>
<protein>
    <recommendedName>
        <fullName evidence="8">Palmitoyltransferase</fullName>
        <ecNumber evidence="8">2.3.1.225</ecNumber>
    </recommendedName>
</protein>
<feature type="repeat" description="ANK" evidence="7">
    <location>
        <begin position="94"/>
        <end position="126"/>
    </location>
</feature>
<dbReference type="PROSITE" id="PS50216">
    <property type="entry name" value="DHHC"/>
    <property type="match status" value="1"/>
</dbReference>
<evidence type="ECO:0000256" key="5">
    <source>
        <dbReference type="ARBA" id="ARBA00023043"/>
    </source>
</evidence>
<dbReference type="Proteomes" id="UP001162131">
    <property type="component" value="Unassembled WGS sequence"/>
</dbReference>
<feature type="repeat" description="ANK" evidence="7">
    <location>
        <begin position="194"/>
        <end position="226"/>
    </location>
</feature>
<comment type="subcellular location">
    <subcellularLocation>
        <location evidence="1">Membrane</location>
        <topology evidence="1">Multi-pass membrane protein</topology>
    </subcellularLocation>
</comment>
<dbReference type="EMBL" id="CAJZBQ010000058">
    <property type="protein sequence ID" value="CAG9334442.1"/>
    <property type="molecule type" value="Genomic_DNA"/>
</dbReference>